<comment type="similarity">
    <text evidence="2">Belongs to the ferredoxin--NADP reductase type 1 family.</text>
</comment>
<dbReference type="PANTHER" id="PTHR48467:SF1">
    <property type="entry name" value="GLUTAMATE SYNTHASE 1 [NADH], CHLOROPLASTIC-LIKE"/>
    <property type="match status" value="1"/>
</dbReference>
<dbReference type="InterPro" id="IPR055275">
    <property type="entry name" value="Ferredox_Rdtase"/>
</dbReference>
<dbReference type="Gene3D" id="3.40.50.720">
    <property type="entry name" value="NAD(P)-binding Rossmann-like Domain"/>
    <property type="match status" value="1"/>
</dbReference>
<dbReference type="PRINTS" id="PR00419">
    <property type="entry name" value="ADXRDTASE"/>
</dbReference>
<keyword evidence="6 10" id="KW-0521">NADP</keyword>
<evidence type="ECO:0000256" key="7">
    <source>
        <dbReference type="ARBA" id="ARBA00023002"/>
    </source>
</evidence>
<evidence type="ECO:0000313" key="12">
    <source>
        <dbReference type="EMBL" id="GDY28521.1"/>
    </source>
</evidence>
<evidence type="ECO:0000256" key="8">
    <source>
        <dbReference type="ARBA" id="ARBA00047776"/>
    </source>
</evidence>
<comment type="caution">
    <text evidence="12">The sequence shown here is derived from an EMBL/GenBank/DDBJ whole genome shotgun (WGS) entry which is preliminary data.</text>
</comment>
<proteinExistence type="inferred from homology"/>
<evidence type="ECO:0000259" key="11">
    <source>
        <dbReference type="Pfam" id="PF07992"/>
    </source>
</evidence>
<evidence type="ECO:0000256" key="1">
    <source>
        <dbReference type="ARBA" id="ARBA00001974"/>
    </source>
</evidence>
<sequence length="452" mass="48682">MSESVRVAVIGSGPAGLYAADELCKHGGVTVDILDRLPCPYGLLRYGVAPDHLKMKSMELTLRKVFERPEVRFLGGVELGGELGVADLTQFYDAIVYATGSAADRRLNIPGEDLEGSLPATEFVAWYCGHPDAAVDRIRLDVRTAVVVGVGNVAVDVTRILAKTADELREKTDIPDHVLDVLAASTITDIHMVGRRGPAQAKFTTKELRELGELANADVIVDPDELVLDEAAQAAVDADKVVRRNLDVLREWAQRPLSGRPRRIYLRFLRSPVAVLGTGRVEGVVLERNTLDPSGRVVGTGETETLPAQLIVRSVGYRGVPLPGVPFDERAGVIPHDGGRVLRDGTPAVGEYVVGWIKRGPTGVIGTNKSDAKETVATLLGDLDALPRAPHRDPDGIVDLLERRGARVVTWEGWQAIEAAERALGAAAGRNRVKITEREALLVAAKARAEDS</sequence>
<dbReference type="Gene3D" id="3.50.50.60">
    <property type="entry name" value="FAD/NAD(P)-binding domain"/>
    <property type="match status" value="1"/>
</dbReference>
<evidence type="ECO:0000256" key="5">
    <source>
        <dbReference type="ARBA" id="ARBA00022827"/>
    </source>
</evidence>
<evidence type="ECO:0000256" key="4">
    <source>
        <dbReference type="ARBA" id="ARBA00022630"/>
    </source>
</evidence>
<feature type="binding site" evidence="9">
    <location>
        <position position="356"/>
    </location>
    <ligand>
        <name>FAD</name>
        <dbReference type="ChEBI" id="CHEBI:57692"/>
    </ligand>
</feature>
<feature type="binding site" evidence="9">
    <location>
        <begin position="363"/>
        <end position="365"/>
    </location>
    <ligand>
        <name>FAD</name>
        <dbReference type="ChEBI" id="CHEBI:57692"/>
    </ligand>
</feature>
<keyword evidence="5 9" id="KW-0274">FAD</keyword>
<dbReference type="InterPro" id="IPR036188">
    <property type="entry name" value="FAD/NAD-bd_sf"/>
</dbReference>
<dbReference type="EMBL" id="BJFL01000001">
    <property type="protein sequence ID" value="GDY28521.1"/>
    <property type="molecule type" value="Genomic_DNA"/>
</dbReference>
<feature type="binding site" evidence="10">
    <location>
        <position position="363"/>
    </location>
    <ligand>
        <name>NADP(+)</name>
        <dbReference type="ChEBI" id="CHEBI:58349"/>
    </ligand>
</feature>
<dbReference type="Pfam" id="PF07992">
    <property type="entry name" value="Pyr_redox_2"/>
    <property type="match status" value="1"/>
</dbReference>
<feature type="domain" description="FAD/NAD(P)-binding" evidence="11">
    <location>
        <begin position="6"/>
        <end position="167"/>
    </location>
</feature>
<dbReference type="AlphaFoldDB" id="A0A4D4IWF8"/>
<dbReference type="EC" id="1.18.1.2" evidence="3"/>
<protein>
    <recommendedName>
        <fullName evidence="3">ferredoxin--NADP(+) reductase</fullName>
        <ecNumber evidence="3">1.18.1.2</ecNumber>
    </recommendedName>
</protein>
<keyword evidence="7" id="KW-0560">Oxidoreductase</keyword>
<comment type="catalytic activity">
    <reaction evidence="8">
        <text>2 reduced [2Fe-2S]-[ferredoxin] + NADP(+) + H(+) = 2 oxidized [2Fe-2S]-[ferredoxin] + NADPH</text>
        <dbReference type="Rhea" id="RHEA:20125"/>
        <dbReference type="Rhea" id="RHEA-COMP:10000"/>
        <dbReference type="Rhea" id="RHEA-COMP:10001"/>
        <dbReference type="ChEBI" id="CHEBI:15378"/>
        <dbReference type="ChEBI" id="CHEBI:33737"/>
        <dbReference type="ChEBI" id="CHEBI:33738"/>
        <dbReference type="ChEBI" id="CHEBI:57783"/>
        <dbReference type="ChEBI" id="CHEBI:58349"/>
        <dbReference type="EC" id="1.18.1.2"/>
    </reaction>
</comment>
<feature type="binding site" evidence="10">
    <location>
        <begin position="195"/>
        <end position="196"/>
    </location>
    <ligand>
        <name>NADP(+)</name>
        <dbReference type="ChEBI" id="CHEBI:58349"/>
    </ligand>
</feature>
<feature type="binding site" evidence="9">
    <location>
        <position position="15"/>
    </location>
    <ligand>
        <name>FAD</name>
        <dbReference type="ChEBI" id="CHEBI:57692"/>
    </ligand>
</feature>
<reference evidence="13" key="1">
    <citation type="submission" date="2019-04" db="EMBL/GenBank/DDBJ databases">
        <title>Draft genome sequence of Pseudonocardiaceae bacterium SL3-2-4.</title>
        <authorList>
            <person name="Ningsih F."/>
            <person name="Yokota A."/>
            <person name="Sakai Y."/>
            <person name="Nanatani K."/>
            <person name="Yabe S."/>
            <person name="Oetari A."/>
            <person name="Sjamsuridzal W."/>
        </authorList>
    </citation>
    <scope>NUCLEOTIDE SEQUENCE [LARGE SCALE GENOMIC DNA]</scope>
    <source>
        <strain evidence="13">SL3-2-4</strain>
    </source>
</reference>
<dbReference type="InterPro" id="IPR021163">
    <property type="entry name" value="Ferredox_Rdtase_adrenod"/>
</dbReference>
<gene>
    <name evidence="12" type="ORF">GTS_01540</name>
</gene>
<feature type="binding site" evidence="9">
    <location>
        <position position="79"/>
    </location>
    <ligand>
        <name>FAD</name>
        <dbReference type="ChEBI" id="CHEBI:57692"/>
    </ligand>
</feature>
<dbReference type="SUPFAM" id="SSF51971">
    <property type="entry name" value="Nucleotide-binding domain"/>
    <property type="match status" value="2"/>
</dbReference>
<dbReference type="RefSeq" id="WP_137811739.1">
    <property type="nucleotide sequence ID" value="NZ_BJFL01000001.1"/>
</dbReference>
<feature type="binding site" evidence="10">
    <location>
        <position position="207"/>
    </location>
    <ligand>
        <name>NADP(+)</name>
        <dbReference type="ChEBI" id="CHEBI:58349"/>
    </ligand>
</feature>
<evidence type="ECO:0000256" key="10">
    <source>
        <dbReference type="PIRSR" id="PIRSR000362-2"/>
    </source>
</evidence>
<organism evidence="12 13">
    <name type="scientific">Gandjariella thermophila</name>
    <dbReference type="NCBI Taxonomy" id="1931992"/>
    <lineage>
        <taxon>Bacteria</taxon>
        <taxon>Bacillati</taxon>
        <taxon>Actinomycetota</taxon>
        <taxon>Actinomycetes</taxon>
        <taxon>Pseudonocardiales</taxon>
        <taxon>Pseudonocardiaceae</taxon>
        <taxon>Gandjariella</taxon>
    </lineage>
</organism>
<keyword evidence="13" id="KW-1185">Reference proteome</keyword>
<keyword evidence="4" id="KW-0285">Flavoprotein</keyword>
<name>A0A4D4IWF8_9PSEU</name>
<dbReference type="GO" id="GO:0004324">
    <property type="term" value="F:ferredoxin-NADP+ reductase activity"/>
    <property type="evidence" value="ECO:0007669"/>
    <property type="project" value="UniProtKB-EC"/>
</dbReference>
<dbReference type="PIRSF" id="PIRSF000362">
    <property type="entry name" value="FNR"/>
    <property type="match status" value="1"/>
</dbReference>
<evidence type="ECO:0000256" key="3">
    <source>
        <dbReference type="ARBA" id="ARBA00013223"/>
    </source>
</evidence>
<comment type="cofactor">
    <cofactor evidence="1 9">
        <name>FAD</name>
        <dbReference type="ChEBI" id="CHEBI:57692"/>
    </cofactor>
</comment>
<evidence type="ECO:0000313" key="13">
    <source>
        <dbReference type="Proteomes" id="UP000298860"/>
    </source>
</evidence>
<evidence type="ECO:0000256" key="2">
    <source>
        <dbReference type="ARBA" id="ARBA00008312"/>
    </source>
</evidence>
<accession>A0A4D4IWF8</accession>
<evidence type="ECO:0000256" key="6">
    <source>
        <dbReference type="ARBA" id="ARBA00022857"/>
    </source>
</evidence>
<dbReference type="PANTHER" id="PTHR48467">
    <property type="entry name" value="GLUTAMATE SYNTHASE 1 [NADH], CHLOROPLASTIC-LIKE"/>
    <property type="match status" value="1"/>
</dbReference>
<dbReference type="OrthoDB" id="289202at2"/>
<feature type="binding site" evidence="9">
    <location>
        <position position="43"/>
    </location>
    <ligand>
        <name>FAD</name>
        <dbReference type="ChEBI" id="CHEBI:57692"/>
    </ligand>
</feature>
<evidence type="ECO:0000256" key="9">
    <source>
        <dbReference type="PIRSR" id="PIRSR000362-1"/>
    </source>
</evidence>
<dbReference type="Proteomes" id="UP000298860">
    <property type="component" value="Unassembled WGS sequence"/>
</dbReference>
<dbReference type="InterPro" id="IPR023753">
    <property type="entry name" value="FAD/NAD-binding_dom"/>
</dbReference>